<name>A0A811NFU6_9POAL</name>
<dbReference type="GO" id="GO:0003678">
    <property type="term" value="F:DNA helicase activity"/>
    <property type="evidence" value="ECO:0007669"/>
    <property type="project" value="UniProtKB-EC"/>
</dbReference>
<gene>
    <name evidence="4" type="ORF">NCGR_LOCUS15792</name>
</gene>
<sequence>MAIAFNHSGAGGKSNAPTSYTTIRTLLSILRISIALARLRFSETVAQSDVDEALRLMHMSKYSLYSDDRQQSGLDAISAIYSILRDEAARARSMDVRYAHALNFISRKVQFLLSTYTYWYRCTTRRWKAMGSSSKVVRPEEVLESLKNDGSIDALRMKIIAQLKANEDMKKNTMMMVEQSKVLNTPGAEKKTKRELFDALRQELETPVLEKASKAVWELILDNGGLGKEITETVEKVFCRLSGIDMMPPPLSAAGAHQEKDDMAVDEVVKSKEVDAFEPSSSRKRPFSDVNRKGAGALPNGSATDQHDESEDSDQKI</sequence>
<dbReference type="PANTHER" id="PTHR34356:SF1">
    <property type="entry name" value="ANTIGENIC HEAT-STABLE PROTEIN"/>
    <property type="match status" value="1"/>
</dbReference>
<reference evidence="4" key="1">
    <citation type="submission" date="2020-10" db="EMBL/GenBank/DDBJ databases">
        <authorList>
            <person name="Han B."/>
            <person name="Lu T."/>
            <person name="Zhao Q."/>
            <person name="Huang X."/>
            <person name="Zhao Y."/>
        </authorList>
    </citation>
    <scope>NUCLEOTIDE SEQUENCE</scope>
</reference>
<feature type="compositionally biased region" description="Basic and acidic residues" evidence="2">
    <location>
        <begin position="257"/>
        <end position="275"/>
    </location>
</feature>
<dbReference type="InterPro" id="IPR027417">
    <property type="entry name" value="P-loop_NTPase"/>
</dbReference>
<evidence type="ECO:0000256" key="2">
    <source>
        <dbReference type="SAM" id="MobiDB-lite"/>
    </source>
</evidence>
<feature type="domain" description="MCM AAA-lid" evidence="3">
    <location>
        <begin position="15"/>
        <end position="60"/>
    </location>
</feature>
<evidence type="ECO:0000256" key="1">
    <source>
        <dbReference type="ARBA" id="ARBA00012551"/>
    </source>
</evidence>
<comment type="caution">
    <text evidence="4">The sequence shown here is derived from an EMBL/GenBank/DDBJ whole genome shotgun (WGS) entry which is preliminary data.</text>
</comment>
<proteinExistence type="predicted"/>
<dbReference type="Pfam" id="PF17855">
    <property type="entry name" value="MCM_lid"/>
    <property type="match status" value="1"/>
</dbReference>
<dbReference type="EC" id="3.6.4.12" evidence="1"/>
<accession>A0A811NFU6</accession>
<dbReference type="Gene3D" id="3.40.50.300">
    <property type="entry name" value="P-loop containing nucleotide triphosphate hydrolases"/>
    <property type="match status" value="1"/>
</dbReference>
<dbReference type="InterPro" id="IPR041562">
    <property type="entry name" value="MCM_lid"/>
</dbReference>
<dbReference type="AlphaFoldDB" id="A0A811NFU6"/>
<dbReference type="OrthoDB" id="2021066at2759"/>
<evidence type="ECO:0000259" key="3">
    <source>
        <dbReference type="Pfam" id="PF17855"/>
    </source>
</evidence>
<evidence type="ECO:0000313" key="4">
    <source>
        <dbReference type="EMBL" id="CAD6223377.1"/>
    </source>
</evidence>
<dbReference type="PANTHER" id="PTHR34356">
    <property type="entry name" value="ANTIGENIC HEAT-STABLE PROTEIN"/>
    <property type="match status" value="1"/>
</dbReference>
<keyword evidence="5" id="KW-1185">Reference proteome</keyword>
<evidence type="ECO:0000313" key="5">
    <source>
        <dbReference type="Proteomes" id="UP000604825"/>
    </source>
</evidence>
<organism evidence="4 5">
    <name type="scientific">Miscanthus lutarioriparius</name>
    <dbReference type="NCBI Taxonomy" id="422564"/>
    <lineage>
        <taxon>Eukaryota</taxon>
        <taxon>Viridiplantae</taxon>
        <taxon>Streptophyta</taxon>
        <taxon>Embryophyta</taxon>
        <taxon>Tracheophyta</taxon>
        <taxon>Spermatophyta</taxon>
        <taxon>Magnoliopsida</taxon>
        <taxon>Liliopsida</taxon>
        <taxon>Poales</taxon>
        <taxon>Poaceae</taxon>
        <taxon>PACMAD clade</taxon>
        <taxon>Panicoideae</taxon>
        <taxon>Andropogonodae</taxon>
        <taxon>Andropogoneae</taxon>
        <taxon>Saccharinae</taxon>
        <taxon>Miscanthus</taxon>
    </lineage>
</organism>
<dbReference type="EMBL" id="CAJGYO010000004">
    <property type="protein sequence ID" value="CAD6223377.1"/>
    <property type="molecule type" value="Genomic_DNA"/>
</dbReference>
<feature type="compositionally biased region" description="Acidic residues" evidence="2">
    <location>
        <begin position="308"/>
        <end position="317"/>
    </location>
</feature>
<feature type="region of interest" description="Disordered" evidence="2">
    <location>
        <begin position="250"/>
        <end position="317"/>
    </location>
</feature>
<protein>
    <recommendedName>
        <fullName evidence="1">DNA helicase</fullName>
        <ecNumber evidence="1">3.6.4.12</ecNumber>
    </recommendedName>
</protein>
<dbReference type="Proteomes" id="UP000604825">
    <property type="component" value="Unassembled WGS sequence"/>
</dbReference>